<protein>
    <submittedName>
        <fullName evidence="2">Uncharacterized protein</fullName>
    </submittedName>
</protein>
<name>A0A9P1JM64_9VIBR</name>
<dbReference type="AlphaFoldDB" id="A0A9P1JM64"/>
<keyword evidence="2" id="KW-0614">Plasmid</keyword>
<accession>A0A9P1JM64</accession>
<feature type="region of interest" description="Disordered" evidence="1">
    <location>
        <begin position="403"/>
        <end position="432"/>
    </location>
</feature>
<sequence length="757" mass="82913">MSLPSNPTPVIPANLDLGGINHSAVANRYRNLTKEAQQNLYQFAIIEVLSQIREERPDKNLDAYNALIGIDKVTTVDIYTYGATNMFFMPDARGSKTGILVNLNSPDKPYTNIQQPSDFNNINDESFRQNFTSWEKRDGTTYSGVDTALDGLQEGQGGWNLGYFNQKTPRTINISELSKILVERLDYHVSQENNDDQILSTLLLDVLPRSAKGAAREPLGVSASGIPFQLEFTFEGFTSPTDELRAIQSPFSHLAKYFDLLVASTNGSDLQDVEYSQEQAENIGAWIDSGTQLLMSASGIGAAVSVIQGAAGLTADAIEGKEIDPLDVISLSLAAIPGGKIVAKLSKVSKNLGQVVRGGISIAETGVDIVGSSRDLIEGFKKGNFTDIINGLVSVASSSASGRPGKSKIGNAIKKGNPDAPLPTRPTYRNHEGEVRPIPTAQTKSFFERVAIVRREGLSGRGAIGLDLTAAQKRGAELSGMGGTISKSNPNGNVSQVYINEAEGIEKNITYRKVPVPNEPGNFENRLQESFLDNNGQTKWRDFPYAGEEFDFRLQHKDDFNNIGDLGVGKQGIIAVNNPYSFVHHSHTFEQKGISNNHLTLESNAFLTYIEGKKTGDFENKYGNEMEWLVRKFKTKKNDFDLKDIPDNIHFRTDREKGDHSLTTYTLQDFITVVENAPTKMRKVKNDEFALNNIVESMRATAKNMGASPDTLFLDVASTNYMTQLMGQVLTNGRQELNLQGLSNAAQKLRNGASSSV</sequence>
<geneLocation type="plasmid" evidence="2">
    <name>VIBNI_pA</name>
</geneLocation>
<dbReference type="SMR" id="A0A9P1JM64"/>
<organism evidence="2">
    <name type="scientific">Vibrio nigripulchritudo</name>
    <dbReference type="NCBI Taxonomy" id="28173"/>
    <lineage>
        <taxon>Bacteria</taxon>
        <taxon>Pseudomonadati</taxon>
        <taxon>Pseudomonadota</taxon>
        <taxon>Gammaproteobacteria</taxon>
        <taxon>Vibrionales</taxon>
        <taxon>Vibrionaceae</taxon>
        <taxon>Vibrio</taxon>
    </lineage>
</organism>
<gene>
    <name evidence="2" type="ORF">VIBNI_0175</name>
</gene>
<dbReference type="EMBL" id="FP893246">
    <property type="protein sequence ID" value="CBJ93197.1"/>
    <property type="molecule type" value="Genomic_DNA"/>
</dbReference>
<evidence type="ECO:0000313" key="2">
    <source>
        <dbReference type="EMBL" id="CBJ93197.1"/>
    </source>
</evidence>
<reference evidence="2" key="1">
    <citation type="submission" date="2010-02" db="EMBL/GenBank/DDBJ databases">
        <authorList>
            <person name="Genoscope - CEA"/>
        </authorList>
    </citation>
    <scope>NUCLEOTIDE SEQUENCE</scope>
    <source>
        <plasmid evidence="2">VIBNI_pA</plasmid>
    </source>
</reference>
<evidence type="ECO:0000256" key="1">
    <source>
        <dbReference type="SAM" id="MobiDB-lite"/>
    </source>
</evidence>
<proteinExistence type="predicted"/>
<dbReference type="RefSeq" id="WP_013610328.1">
    <property type="nucleotide sequence ID" value="NC_015156.1"/>
</dbReference>